<dbReference type="PANTHER" id="PTHR22744">
    <property type="entry name" value="HELIX LOOP HELIX PROTEIN 21-RELATED"/>
    <property type="match status" value="1"/>
</dbReference>
<protein>
    <recommendedName>
        <fullName evidence="2">BTB domain-containing protein</fullName>
    </recommendedName>
</protein>
<evidence type="ECO:0000313" key="4">
    <source>
        <dbReference type="Proteomes" id="UP000887567"/>
    </source>
</evidence>
<sequence>MQSDTQDHQSFDFSSPWHFSDVVLIVEDTKFHVHKSTLSMWSPVFERMFTSEFAERTAEEIPLPGKHVNEVEVLLKLIYSYGKVQTVSDENYHFLLELAEEYQMEKVRAFCSEYLSYNIQESNSIHYYKIADRFNLKDVMILCIEEARYRTSLIMEDDQEFEELRPEVKLEICIERIKELERTLNEYAKTCSSLVEKVYKEVADSALAAIECDNHPVHRTGSREPFKMSCKCCRRRVQNVDCVIQYSVLREMLKKLFDLEHSNRIARRAKNSID</sequence>
<keyword evidence="1" id="KW-0175">Coiled coil</keyword>
<dbReference type="GeneID" id="110238262"/>
<dbReference type="InterPro" id="IPR011333">
    <property type="entry name" value="SKP1/BTB/POZ_sf"/>
</dbReference>
<dbReference type="KEGG" id="epa:110238262"/>
<accession>A0A913X6B6</accession>
<evidence type="ECO:0000313" key="3">
    <source>
        <dbReference type="EnsemblMetazoa" id="XP_020899580.1"/>
    </source>
</evidence>
<evidence type="ECO:0000256" key="1">
    <source>
        <dbReference type="SAM" id="Coils"/>
    </source>
</evidence>
<dbReference type="SUPFAM" id="SSF54695">
    <property type="entry name" value="POZ domain"/>
    <property type="match status" value="1"/>
</dbReference>
<dbReference type="Pfam" id="PF00651">
    <property type="entry name" value="BTB"/>
    <property type="match status" value="1"/>
</dbReference>
<dbReference type="OMA" id="KRTMYLE"/>
<dbReference type="PANTHER" id="PTHR22744:SF17">
    <property type="entry name" value="BTB DOMAIN-CONTAINING PROTEIN"/>
    <property type="match status" value="1"/>
</dbReference>
<dbReference type="Gene3D" id="3.30.710.10">
    <property type="entry name" value="Potassium Channel Kv1.1, Chain A"/>
    <property type="match status" value="1"/>
</dbReference>
<dbReference type="RefSeq" id="XP_020899579.1">
    <property type="nucleotide sequence ID" value="XM_021043920.2"/>
</dbReference>
<dbReference type="EnsemblMetazoa" id="XM_021043921.2">
    <property type="protein sequence ID" value="XP_020899580.1"/>
    <property type="gene ID" value="LOC110238262"/>
</dbReference>
<dbReference type="InterPro" id="IPR000210">
    <property type="entry name" value="BTB/POZ_dom"/>
</dbReference>
<dbReference type="AlphaFoldDB" id="A0A913X6B6"/>
<name>A0A913X6B6_EXADI</name>
<keyword evidence="4" id="KW-1185">Reference proteome</keyword>
<dbReference type="OrthoDB" id="5779840at2759"/>
<dbReference type="CDD" id="cd18186">
    <property type="entry name" value="BTB_POZ_ZBTB_KLHL-like"/>
    <property type="match status" value="1"/>
</dbReference>
<dbReference type="EnsemblMetazoa" id="XM_021043920.2">
    <property type="protein sequence ID" value="XP_020899579.1"/>
    <property type="gene ID" value="LOC110238262"/>
</dbReference>
<dbReference type="SMART" id="SM00225">
    <property type="entry name" value="BTB"/>
    <property type="match status" value="1"/>
</dbReference>
<feature type="coiled-coil region" evidence="1">
    <location>
        <begin position="170"/>
        <end position="197"/>
    </location>
</feature>
<organism evidence="3 4">
    <name type="scientific">Exaiptasia diaphana</name>
    <name type="common">Tropical sea anemone</name>
    <name type="synonym">Aiptasia pulchella</name>
    <dbReference type="NCBI Taxonomy" id="2652724"/>
    <lineage>
        <taxon>Eukaryota</taxon>
        <taxon>Metazoa</taxon>
        <taxon>Cnidaria</taxon>
        <taxon>Anthozoa</taxon>
        <taxon>Hexacorallia</taxon>
        <taxon>Actiniaria</taxon>
        <taxon>Aiptasiidae</taxon>
        <taxon>Exaiptasia</taxon>
    </lineage>
</organism>
<dbReference type="RefSeq" id="XP_020899580.1">
    <property type="nucleotide sequence ID" value="XM_021043921.2"/>
</dbReference>
<reference evidence="3" key="1">
    <citation type="submission" date="2022-11" db="UniProtKB">
        <authorList>
            <consortium name="EnsemblMetazoa"/>
        </authorList>
    </citation>
    <scope>IDENTIFICATION</scope>
</reference>
<dbReference type="Proteomes" id="UP000887567">
    <property type="component" value="Unplaced"/>
</dbReference>
<evidence type="ECO:0000259" key="2">
    <source>
        <dbReference type="PROSITE" id="PS50097"/>
    </source>
</evidence>
<dbReference type="PROSITE" id="PS50097">
    <property type="entry name" value="BTB"/>
    <property type="match status" value="1"/>
</dbReference>
<feature type="domain" description="BTB" evidence="2">
    <location>
        <begin position="20"/>
        <end position="80"/>
    </location>
</feature>
<proteinExistence type="predicted"/>